<evidence type="ECO:0000256" key="4">
    <source>
        <dbReference type="ARBA" id="ARBA00022628"/>
    </source>
</evidence>
<evidence type="ECO:0000313" key="9">
    <source>
        <dbReference type="Proteomes" id="UP001596143"/>
    </source>
</evidence>
<dbReference type="InterPro" id="IPR016176">
    <property type="entry name" value="Cbl-dep_enz_cat"/>
</dbReference>
<dbReference type="CDD" id="cd03677">
    <property type="entry name" value="MM_CoA_mutase_beta"/>
    <property type="match status" value="1"/>
</dbReference>
<organism evidence="8 9">
    <name type="scientific">Aliibacillus thermotolerans</name>
    <dbReference type="NCBI Taxonomy" id="1834418"/>
    <lineage>
        <taxon>Bacteria</taxon>
        <taxon>Bacillati</taxon>
        <taxon>Bacillota</taxon>
        <taxon>Bacilli</taxon>
        <taxon>Bacillales</taxon>
        <taxon>Bacillaceae</taxon>
        <taxon>Aliibacillus</taxon>
    </lineage>
</organism>
<evidence type="ECO:0000256" key="5">
    <source>
        <dbReference type="ARBA" id="ARBA00023235"/>
    </source>
</evidence>
<dbReference type="SUPFAM" id="SSF51703">
    <property type="entry name" value="Cobalamin (vitamin B12)-dependent enzymes"/>
    <property type="match status" value="1"/>
</dbReference>
<evidence type="ECO:0000256" key="2">
    <source>
        <dbReference type="ARBA" id="ARBA00008465"/>
    </source>
</evidence>
<dbReference type="PANTHER" id="PTHR48101:SF4">
    <property type="entry name" value="METHYLMALONYL-COA MUTASE, MITOCHONDRIAL"/>
    <property type="match status" value="1"/>
</dbReference>
<dbReference type="RefSeq" id="WP_270896333.1">
    <property type="nucleotide sequence ID" value="NZ_JBHSPF010000015.1"/>
</dbReference>
<keyword evidence="5" id="KW-0413">Isomerase</keyword>
<dbReference type="Gene3D" id="3.20.20.240">
    <property type="entry name" value="Methylmalonyl-CoA mutase"/>
    <property type="match status" value="1"/>
</dbReference>
<evidence type="ECO:0000313" key="8">
    <source>
        <dbReference type="EMBL" id="MFC5627814.1"/>
    </source>
</evidence>
<comment type="cofactor">
    <cofactor evidence="1">
        <name>adenosylcob(III)alamin</name>
        <dbReference type="ChEBI" id="CHEBI:18408"/>
    </cofactor>
</comment>
<dbReference type="PROSITE" id="PS00544">
    <property type="entry name" value="METMALONYL_COA_MUTASE"/>
    <property type="match status" value="1"/>
</dbReference>
<comment type="similarity">
    <text evidence="2">Belongs to the methylmalonyl-CoA mutase family.</text>
</comment>
<dbReference type="EMBL" id="JBHSPF010000015">
    <property type="protein sequence ID" value="MFC5627814.1"/>
    <property type="molecule type" value="Genomic_DNA"/>
</dbReference>
<feature type="domain" description="Methylmalonyl-CoA mutase alpha/beta chain catalytic" evidence="7">
    <location>
        <begin position="45"/>
        <end position="490"/>
    </location>
</feature>
<accession>A0ABW0U509</accession>
<protein>
    <recommendedName>
        <fullName evidence="3">methylmalonyl-CoA mutase</fullName>
        <ecNumber evidence="3">5.4.99.2</ecNumber>
    </recommendedName>
</protein>
<dbReference type="InterPro" id="IPR058549">
    <property type="entry name" value="MeMalonylCoA_mutase_a/b_site"/>
</dbReference>
<proteinExistence type="inferred from homology"/>
<keyword evidence="4" id="KW-0846">Cobalamin</keyword>
<dbReference type="InterPro" id="IPR006099">
    <property type="entry name" value="MeMalonylCoA_mutase_a/b_cat"/>
</dbReference>
<evidence type="ECO:0000256" key="1">
    <source>
        <dbReference type="ARBA" id="ARBA00001922"/>
    </source>
</evidence>
<keyword evidence="6" id="KW-0170">Cobalt</keyword>
<name>A0ABW0U509_9BACI</name>
<reference evidence="9" key="1">
    <citation type="journal article" date="2019" name="Int. J. Syst. Evol. Microbiol.">
        <title>The Global Catalogue of Microorganisms (GCM) 10K type strain sequencing project: providing services to taxonomists for standard genome sequencing and annotation.</title>
        <authorList>
            <consortium name="The Broad Institute Genomics Platform"/>
            <consortium name="The Broad Institute Genome Sequencing Center for Infectious Disease"/>
            <person name="Wu L."/>
            <person name="Ma J."/>
        </authorList>
    </citation>
    <scope>NUCLEOTIDE SEQUENCE [LARGE SCALE GENOMIC DNA]</scope>
    <source>
        <strain evidence="9">CGMCC 1.15790</strain>
    </source>
</reference>
<gene>
    <name evidence="8" type="ORF">ACFPTR_02760</name>
</gene>
<evidence type="ECO:0000256" key="6">
    <source>
        <dbReference type="ARBA" id="ARBA00023285"/>
    </source>
</evidence>
<dbReference type="InterPro" id="IPR036724">
    <property type="entry name" value="Cobalamin-bd_sf"/>
</dbReference>
<dbReference type="Gene3D" id="3.40.50.280">
    <property type="entry name" value="Cobalamin-binding domain"/>
    <property type="match status" value="1"/>
</dbReference>
<evidence type="ECO:0000259" key="7">
    <source>
        <dbReference type="Pfam" id="PF01642"/>
    </source>
</evidence>
<comment type="caution">
    <text evidence="8">The sequence shown here is derived from an EMBL/GenBank/DDBJ whole genome shotgun (WGS) entry which is preliminary data.</text>
</comment>
<dbReference type="PANTHER" id="PTHR48101">
    <property type="entry name" value="METHYLMALONYL-COA MUTASE, MITOCHONDRIAL-RELATED"/>
    <property type="match status" value="1"/>
</dbReference>
<dbReference type="EC" id="5.4.99.2" evidence="3"/>
<dbReference type="Proteomes" id="UP001596143">
    <property type="component" value="Unassembled WGS sequence"/>
</dbReference>
<sequence length="699" mass="79220">MSHEEGIRQVLEEICDFPVPTQEEWEKVTEKSLKGRSIEEALFTKTLEGITLKPLYREEDRDKLPYQHTMPGQSPYVRGTEAGKLPSRPWEISQSVSERVPALANQVIKEGLERGQHAVKIEWNEALWEHREISRDNIKDQGVLVTSVDDLLTLLDGIDLDAHPFHVETGPDPLPLFSMWMAAMKKKGATKFIKGSVAADPFGYWVKYGTLPLPLSTCFDHVADVIRWCDEEKVDVKTILVSSEPYHLAGASATEELAYIIATAVTYIKELAERGIEPEKTISHMQFHLPAGANFFMEIAKFRALRVLWSHVQTAYDINEEQRTMTVYGVTSKKTKAKYDPYVNMLRATTEAFSLAAGGVDSVEVTPFDEVFQRPTSFSRRIARNTQIILQEESHLGRTIDPAGGSYYVENITHELGEKAWRLFQDIEADGGFEKALREGRIQTQLETLRKQRKEQVEHQERVYVGVNKYADIYEKPVSVTPESDEKEIVRYFEANNASRIVHNELQDNENKTAQLIEFASENTTLFSQRVACSWKEEQEPITSLPVFREAELFESLRERAEQFKQTKNEPLSALLVGLGPLAHHKARADFAAGFLQTGGFEIEKTDGFDDAETAIAQAVKSKETIIVLCGRDEAYETYGLSIVEGIKKQAPDKTVLLAGQLFDEALWKEKGLDGTIHRHSNVYETLHWLQRVKGAVEQ</sequence>
<dbReference type="Pfam" id="PF01642">
    <property type="entry name" value="MM_CoA_mutase"/>
    <property type="match status" value="1"/>
</dbReference>
<keyword evidence="9" id="KW-1185">Reference proteome</keyword>
<dbReference type="SUPFAM" id="SSF52242">
    <property type="entry name" value="Cobalamin (vitamin B12)-binding domain"/>
    <property type="match status" value="1"/>
</dbReference>
<evidence type="ECO:0000256" key="3">
    <source>
        <dbReference type="ARBA" id="ARBA00012398"/>
    </source>
</evidence>